<dbReference type="PANTHER" id="PTHR15680">
    <property type="entry name" value="RIBOSOMAL PROTEIN L19"/>
    <property type="match status" value="1"/>
</dbReference>
<dbReference type="Gene3D" id="2.30.30.790">
    <property type="match status" value="1"/>
</dbReference>
<dbReference type="OMA" id="PKKYMPR"/>
<dbReference type="GO" id="GO:0005762">
    <property type="term" value="C:mitochondrial large ribosomal subunit"/>
    <property type="evidence" value="ECO:0007669"/>
    <property type="project" value="EnsemblFungi"/>
</dbReference>
<comment type="similarity">
    <text evidence="1">Belongs to the bacterial ribosomal protein bL19 family.</text>
</comment>
<dbReference type="GO" id="GO:0006412">
    <property type="term" value="P:translation"/>
    <property type="evidence" value="ECO:0007669"/>
    <property type="project" value="InterPro"/>
</dbReference>
<evidence type="ECO:0000256" key="3">
    <source>
        <dbReference type="ARBA" id="ARBA00023274"/>
    </source>
</evidence>
<dbReference type="KEGG" id="tpf:TPHA_0D03780"/>
<dbReference type="InterPro" id="IPR001857">
    <property type="entry name" value="Ribosomal_bL19"/>
</dbReference>
<evidence type="ECO:0000256" key="2">
    <source>
        <dbReference type="ARBA" id="ARBA00022980"/>
    </source>
</evidence>
<keyword evidence="3" id="KW-0687">Ribonucleoprotein</keyword>
<gene>
    <name evidence="4" type="primary">TPHA0D03780</name>
    <name evidence="4" type="ordered locus">TPHA_0D03780</name>
</gene>
<dbReference type="GO" id="GO:0003735">
    <property type="term" value="F:structural constituent of ribosome"/>
    <property type="evidence" value="ECO:0007669"/>
    <property type="project" value="EnsemblFungi"/>
</dbReference>
<name>G8BT40_TETPH</name>
<dbReference type="STRING" id="1071381.G8BT40"/>
<keyword evidence="5" id="KW-1185">Reference proteome</keyword>
<reference evidence="4 5" key="1">
    <citation type="journal article" date="2011" name="Proc. Natl. Acad. Sci. U.S.A.">
        <title>Evolutionary erosion of yeast sex chromosomes by mating-type switching accidents.</title>
        <authorList>
            <person name="Gordon J.L."/>
            <person name="Armisen D."/>
            <person name="Proux-Wera E."/>
            <person name="Oheigeartaigh S.S."/>
            <person name="Byrne K.P."/>
            <person name="Wolfe K.H."/>
        </authorList>
    </citation>
    <scope>NUCLEOTIDE SEQUENCE [LARGE SCALE GENOMIC DNA]</scope>
    <source>
        <strain evidence="5">ATCC 24235 / CBS 4417 / NBRC 1672 / NRRL Y-8282 / UCD 70-5</strain>
    </source>
</reference>
<dbReference type="Proteomes" id="UP000005666">
    <property type="component" value="Chromosome 4"/>
</dbReference>
<dbReference type="SUPFAM" id="SSF50104">
    <property type="entry name" value="Translation proteins SH3-like domain"/>
    <property type="match status" value="1"/>
</dbReference>
<dbReference type="AlphaFoldDB" id="G8BT40"/>
<dbReference type="InterPro" id="IPR008991">
    <property type="entry name" value="Translation_prot_SH3-like_sf"/>
</dbReference>
<dbReference type="InterPro" id="IPR038657">
    <property type="entry name" value="Ribosomal_bL19_sf"/>
</dbReference>
<evidence type="ECO:0000313" key="4">
    <source>
        <dbReference type="EMBL" id="CCE63011.1"/>
    </source>
</evidence>
<dbReference type="EMBL" id="HE612859">
    <property type="protein sequence ID" value="CCE63011.1"/>
    <property type="molecule type" value="Genomic_DNA"/>
</dbReference>
<dbReference type="GeneID" id="11530993"/>
<keyword evidence="2" id="KW-0689">Ribosomal protein</keyword>
<evidence type="ECO:0008006" key="6">
    <source>
        <dbReference type="Google" id="ProtNLM"/>
    </source>
</evidence>
<accession>G8BT40</accession>
<evidence type="ECO:0000256" key="1">
    <source>
        <dbReference type="ARBA" id="ARBA00005781"/>
    </source>
</evidence>
<dbReference type="eggNOG" id="KOG1698">
    <property type="taxonomic scope" value="Eukaryota"/>
</dbReference>
<dbReference type="Pfam" id="PF01245">
    <property type="entry name" value="Ribosomal_L19"/>
    <property type="match status" value="1"/>
</dbReference>
<organism evidence="4 5">
    <name type="scientific">Tetrapisispora phaffii (strain ATCC 24235 / CBS 4417 / NBRC 1672 / NRRL Y-8282 / UCD 70-5)</name>
    <name type="common">Yeast</name>
    <name type="synonym">Fabospora phaffii</name>
    <dbReference type="NCBI Taxonomy" id="1071381"/>
    <lineage>
        <taxon>Eukaryota</taxon>
        <taxon>Fungi</taxon>
        <taxon>Dikarya</taxon>
        <taxon>Ascomycota</taxon>
        <taxon>Saccharomycotina</taxon>
        <taxon>Saccharomycetes</taxon>
        <taxon>Saccharomycetales</taxon>
        <taxon>Saccharomycetaceae</taxon>
        <taxon>Tetrapisispora</taxon>
    </lineage>
</organism>
<proteinExistence type="inferred from homology"/>
<evidence type="ECO:0000313" key="5">
    <source>
        <dbReference type="Proteomes" id="UP000005666"/>
    </source>
</evidence>
<dbReference type="RefSeq" id="XP_003685445.1">
    <property type="nucleotide sequence ID" value="XM_003685397.1"/>
</dbReference>
<dbReference type="PANTHER" id="PTHR15680:SF9">
    <property type="entry name" value="LARGE RIBOSOMAL SUBUNIT PROTEIN BL19M"/>
    <property type="match status" value="1"/>
</dbReference>
<protein>
    <recommendedName>
        <fullName evidence="6">KOW domain-containing protein</fullName>
    </recommendedName>
</protein>
<dbReference type="HOGENOM" id="CLU_076387_2_0_1"/>
<dbReference type="OrthoDB" id="432645at2759"/>
<sequence>MFSVNSRAFLGIARVHAVRAYQIPATKRTIIPIYPAVEKLKNKNSVIYDISKTDIEKSLDPEGWRRRLLNKGPKDVTKGQKSADRTTYIETGDIVRITYDKSKCDDETFLGYVLGVYRKNLVQDSSLLLRNQVGKTFVEVRVPIFSPLIQSIDILKKCEIGEKRRKRSKHYYIRGTKLDVGELELMLRKKR</sequence>